<dbReference type="GO" id="GO:0042124">
    <property type="term" value="F:1,3-beta-glucanosyltransferase activity"/>
    <property type="evidence" value="ECO:0007669"/>
    <property type="project" value="TreeGrafter"/>
</dbReference>
<keyword evidence="6 9" id="KW-0472">Membrane</keyword>
<comment type="similarity">
    <text evidence="2 9">Belongs to the glycosyl hydrolase 72 family.</text>
</comment>
<dbReference type="Gene3D" id="3.20.20.80">
    <property type="entry name" value="Glycosidases"/>
    <property type="match status" value="1"/>
</dbReference>
<evidence type="ECO:0000256" key="3">
    <source>
        <dbReference type="ARBA" id="ARBA00022622"/>
    </source>
</evidence>
<keyword evidence="8 9" id="KW-0449">Lipoprotein</keyword>
<dbReference type="GO" id="GO:0098552">
    <property type="term" value="C:side of membrane"/>
    <property type="evidence" value="ECO:0007669"/>
    <property type="project" value="UniProtKB-KW"/>
</dbReference>
<dbReference type="FunFam" id="3.20.20.80:FF:000032">
    <property type="entry name" value="1,3-beta-glucanosyltransferase"/>
    <property type="match status" value="1"/>
</dbReference>
<keyword evidence="3 9" id="KW-0336">GPI-anchor</keyword>
<dbReference type="SUPFAM" id="SSF51445">
    <property type="entry name" value="(Trans)glycosidases"/>
    <property type="match status" value="1"/>
</dbReference>
<reference evidence="10" key="1">
    <citation type="submission" date="2023-11" db="EMBL/GenBank/DDBJ databases">
        <authorList>
            <person name="Alioto T."/>
            <person name="Alioto T."/>
            <person name="Gomez Garrido J."/>
        </authorList>
    </citation>
    <scope>NUCLEOTIDE SEQUENCE</scope>
</reference>
<evidence type="ECO:0000256" key="1">
    <source>
        <dbReference type="ARBA" id="ARBA00004609"/>
    </source>
</evidence>
<dbReference type="EC" id="2.4.1.-" evidence="9"/>
<evidence type="ECO:0000256" key="7">
    <source>
        <dbReference type="ARBA" id="ARBA00023180"/>
    </source>
</evidence>
<dbReference type="AlphaFoldDB" id="A0AAI8YVR1"/>
<evidence type="ECO:0000313" key="11">
    <source>
        <dbReference type="Proteomes" id="UP001296104"/>
    </source>
</evidence>
<dbReference type="GO" id="GO:0005886">
    <property type="term" value="C:plasma membrane"/>
    <property type="evidence" value="ECO:0007669"/>
    <property type="project" value="UniProtKB-SubCell"/>
</dbReference>
<comment type="function">
    <text evidence="9">Splits internally a 1,3-beta-glucan molecule and transfers the newly generated reducing end (the donor) to the non-reducing end of another 1,3-beta-glucan molecule (the acceptor) forming a 1,3-beta linkage, resulting in the elongation of 1,3-beta-glucan chains in the cell wall.</text>
</comment>
<dbReference type="GO" id="GO:0016787">
    <property type="term" value="F:hydrolase activity"/>
    <property type="evidence" value="ECO:0007669"/>
    <property type="project" value="UniProtKB-KW"/>
</dbReference>
<dbReference type="GO" id="GO:0071970">
    <property type="term" value="P:fungal-type cell wall (1-&gt;3)-beta-D-glucan biosynthetic process"/>
    <property type="evidence" value="ECO:0007669"/>
    <property type="project" value="TreeGrafter"/>
</dbReference>
<dbReference type="InterPro" id="IPR017853">
    <property type="entry name" value="GH"/>
</dbReference>
<evidence type="ECO:0000256" key="2">
    <source>
        <dbReference type="ARBA" id="ARBA00007528"/>
    </source>
</evidence>
<dbReference type="PANTHER" id="PTHR31468">
    <property type="entry name" value="1,3-BETA-GLUCANOSYLTRANSFERASE GAS1"/>
    <property type="match status" value="1"/>
</dbReference>
<keyword evidence="5" id="KW-0732">Signal</keyword>
<evidence type="ECO:0000256" key="4">
    <source>
        <dbReference type="ARBA" id="ARBA00022679"/>
    </source>
</evidence>
<sequence>MGKVKQREGSPLLTSRSQKLLGLTTWLLCTTAALAVNPIAVRQQEFIDSKSNERFVVLGVDYQPGGQGAYGTDSGDPLSNATTCLRDAALMQELGVNTIRCYNVDPTLNHDQCASIFNSVGIYMIIDVNSPLSGQSLDRSNPSGSYTTDYLTHIFTVVEAFKSYPNTLGFFAGNEIINDVPTAGPNPPYIRAVQRDLKNYIKAHAARTIPVGYSAAQVQDVLKDTWAYLQCNNSQSGEDMSRSDFFGLNSYSWCGASSSFTTSGYDTLVNWFSNTTIPVFFSEFGCNQPKPRYFDEVPVLYGPQMTVLSGGLVYEWTEEASDYGLVDVASNGSLTLLSDFNTLQSQYNKLNITLITTQNSTATNLQPPRCSSGLISDSGFSQNFTIPDPPTGAAALISSGVKNAPTGTIVPVTQTSVSLPVFATNGASISGLAIKPASGANRPGQGGGLSTAGGSASATGTAAAAKTSSHSGLAARATAGVYGYGGVAAAVLGAAVVAL</sequence>
<comment type="subcellular location">
    <subcellularLocation>
        <location evidence="1 9">Cell membrane</location>
        <topology evidence="1 9">Lipid-anchor</topology>
        <topology evidence="1 9">GPI-anchor</topology>
    </subcellularLocation>
</comment>
<proteinExistence type="inferred from homology"/>
<protein>
    <recommendedName>
        <fullName evidence="9">1,3-beta-glucanosyltransferase</fullName>
        <ecNumber evidence="9">2.4.1.-</ecNumber>
    </recommendedName>
</protein>
<comment type="caution">
    <text evidence="10">The sequence shown here is derived from an EMBL/GenBank/DDBJ whole genome shotgun (WGS) entry which is preliminary data.</text>
</comment>
<keyword evidence="7" id="KW-0325">Glycoprotein</keyword>
<evidence type="ECO:0000256" key="9">
    <source>
        <dbReference type="RuleBase" id="RU361209"/>
    </source>
</evidence>
<gene>
    <name evidence="10" type="ORF">LECACI_7A002938</name>
</gene>
<dbReference type="GO" id="GO:0031505">
    <property type="term" value="P:fungal-type cell wall organization"/>
    <property type="evidence" value="ECO:0007669"/>
    <property type="project" value="TreeGrafter"/>
</dbReference>
<dbReference type="InterPro" id="IPR004886">
    <property type="entry name" value="Glucanosyltransferase"/>
</dbReference>
<evidence type="ECO:0000256" key="6">
    <source>
        <dbReference type="ARBA" id="ARBA00023136"/>
    </source>
</evidence>
<evidence type="ECO:0000256" key="5">
    <source>
        <dbReference type="ARBA" id="ARBA00022729"/>
    </source>
</evidence>
<dbReference type="Pfam" id="PF03198">
    <property type="entry name" value="Glyco_hydro_72"/>
    <property type="match status" value="1"/>
</dbReference>
<accession>A0AAI8YVR1</accession>
<keyword evidence="4 9" id="KW-0808">Transferase</keyword>
<dbReference type="EMBL" id="CAVMBE010000013">
    <property type="protein sequence ID" value="CAK3931427.1"/>
    <property type="molecule type" value="Genomic_DNA"/>
</dbReference>
<dbReference type="Proteomes" id="UP001296104">
    <property type="component" value="Unassembled WGS sequence"/>
</dbReference>
<evidence type="ECO:0000313" key="10">
    <source>
        <dbReference type="EMBL" id="CAK3931427.1"/>
    </source>
</evidence>
<organism evidence="10 11">
    <name type="scientific">Lecanosticta acicola</name>
    <dbReference type="NCBI Taxonomy" id="111012"/>
    <lineage>
        <taxon>Eukaryota</taxon>
        <taxon>Fungi</taxon>
        <taxon>Dikarya</taxon>
        <taxon>Ascomycota</taxon>
        <taxon>Pezizomycotina</taxon>
        <taxon>Dothideomycetes</taxon>
        <taxon>Dothideomycetidae</taxon>
        <taxon>Mycosphaerellales</taxon>
        <taxon>Mycosphaerellaceae</taxon>
        <taxon>Lecanosticta</taxon>
    </lineage>
</organism>
<dbReference type="PANTHER" id="PTHR31468:SF4">
    <property type="entry name" value="1,3-BETA-GLUCANOSYLTRANSFERASE GAS3-RELATED"/>
    <property type="match status" value="1"/>
</dbReference>
<evidence type="ECO:0000256" key="8">
    <source>
        <dbReference type="ARBA" id="ARBA00023288"/>
    </source>
</evidence>
<keyword evidence="11" id="KW-1185">Reference proteome</keyword>
<keyword evidence="10" id="KW-0378">Hydrolase</keyword>
<name>A0AAI8YVR1_9PEZI</name>